<dbReference type="EMBL" id="AJAQ01000035">
    <property type="protein sequence ID" value="EOH91082.1"/>
    <property type="molecule type" value="Genomic_DNA"/>
</dbReference>
<sequence>MNSEQFAELEEYVQTLAFQVGTLRKQQLTVSQKQSLQQLEADYQQYKTLYDQAVAEQKSCQIQSVQVKEEW</sequence>
<dbReference type="HOGENOM" id="CLU_2733818_0_0_9"/>
<keyword evidence="2" id="KW-1185">Reference proteome</keyword>
<dbReference type="Proteomes" id="UP000013782">
    <property type="component" value="Unassembled WGS sequence"/>
</dbReference>
<proteinExistence type="predicted"/>
<name>R2Q3E6_9ENTE</name>
<evidence type="ECO:0000313" key="2">
    <source>
        <dbReference type="Proteomes" id="UP000013782"/>
    </source>
</evidence>
<reference evidence="1 2" key="1">
    <citation type="submission" date="2013-02" db="EMBL/GenBank/DDBJ databases">
        <title>The Genome Sequence of Enterococcus pallens BAA-351.</title>
        <authorList>
            <consortium name="The Broad Institute Genome Sequencing Platform"/>
            <consortium name="The Broad Institute Genome Sequencing Center for Infectious Disease"/>
            <person name="Earl A.M."/>
            <person name="Gilmore M.S."/>
            <person name="Lebreton F."/>
            <person name="Walker B."/>
            <person name="Young S.K."/>
            <person name="Zeng Q."/>
            <person name="Gargeya S."/>
            <person name="Fitzgerald M."/>
            <person name="Haas B."/>
            <person name="Abouelleil A."/>
            <person name="Alvarado L."/>
            <person name="Arachchi H.M."/>
            <person name="Berlin A.M."/>
            <person name="Chapman S.B."/>
            <person name="Dewar J."/>
            <person name="Goldberg J."/>
            <person name="Griggs A."/>
            <person name="Gujja S."/>
            <person name="Hansen M."/>
            <person name="Howarth C."/>
            <person name="Imamovic A."/>
            <person name="Larimer J."/>
            <person name="McCowan C."/>
            <person name="Murphy C."/>
            <person name="Neiman D."/>
            <person name="Pearson M."/>
            <person name="Priest M."/>
            <person name="Roberts A."/>
            <person name="Saif S."/>
            <person name="Shea T."/>
            <person name="Sisk P."/>
            <person name="Sykes S."/>
            <person name="Wortman J."/>
            <person name="Nusbaum C."/>
            <person name="Birren B."/>
        </authorList>
    </citation>
    <scope>NUCLEOTIDE SEQUENCE [LARGE SCALE GENOMIC DNA]</scope>
    <source>
        <strain evidence="1 2">ATCC BAA-351</strain>
    </source>
</reference>
<evidence type="ECO:0000313" key="1">
    <source>
        <dbReference type="EMBL" id="EOH91082.1"/>
    </source>
</evidence>
<dbReference type="PATRIC" id="fig|1158607.3.peg.3618"/>
<gene>
    <name evidence="1" type="ORF">UAU_03621</name>
</gene>
<dbReference type="AlphaFoldDB" id="R2Q3E6"/>
<accession>R2Q3E6</accession>
<comment type="caution">
    <text evidence="1">The sequence shown here is derived from an EMBL/GenBank/DDBJ whole genome shotgun (WGS) entry which is preliminary data.</text>
</comment>
<protein>
    <submittedName>
        <fullName evidence="1">Uncharacterized protein</fullName>
    </submittedName>
</protein>
<organism evidence="1 2">
    <name type="scientific">Enterococcus pallens ATCC BAA-351</name>
    <dbReference type="NCBI Taxonomy" id="1158607"/>
    <lineage>
        <taxon>Bacteria</taxon>
        <taxon>Bacillati</taxon>
        <taxon>Bacillota</taxon>
        <taxon>Bacilli</taxon>
        <taxon>Lactobacillales</taxon>
        <taxon>Enterococcaceae</taxon>
        <taxon>Enterococcus</taxon>
    </lineage>
</organism>
<dbReference type="RefSeq" id="WP_010758595.1">
    <property type="nucleotide sequence ID" value="NZ_ASWD01000004.1"/>
</dbReference>